<evidence type="ECO:0000256" key="1">
    <source>
        <dbReference type="SAM" id="Phobius"/>
    </source>
</evidence>
<dbReference type="InterPro" id="IPR012495">
    <property type="entry name" value="TadE-like_dom"/>
</dbReference>
<gene>
    <name evidence="3" type="ORF">GRQ65_00610</name>
</gene>
<evidence type="ECO:0000313" key="4">
    <source>
        <dbReference type="Proteomes" id="UP000473325"/>
    </source>
</evidence>
<dbReference type="AlphaFoldDB" id="A0A6L7ER38"/>
<dbReference type="RefSeq" id="WP_160874126.1">
    <property type="nucleotide sequence ID" value="NZ_WUEK01000001.1"/>
</dbReference>
<comment type="caution">
    <text evidence="3">The sequence shown here is derived from an EMBL/GenBank/DDBJ whole genome shotgun (WGS) entry which is preliminary data.</text>
</comment>
<protein>
    <recommendedName>
        <fullName evidence="2">TadE-like domain-containing protein</fullName>
    </recommendedName>
</protein>
<feature type="domain" description="TadE-like" evidence="2">
    <location>
        <begin position="17"/>
        <end position="59"/>
    </location>
</feature>
<dbReference type="Proteomes" id="UP000473325">
    <property type="component" value="Unassembled WGS sequence"/>
</dbReference>
<keyword evidence="1" id="KW-0812">Transmembrane</keyword>
<sequence>MDSWGALACRRRRGEDGAAAVEFALLVPVICLVVFATISYAYMFSFRQALSQAAAEGARASVGATVSGSCAATAASYPAATCPAQAAAAAAVARSLDGYGMTCNGTAHLTCAITPPTACAGAASGSPSGGQCVTVTVSYPYRDHDLLPSVPGIGFTLPETLRFSSTVVVR</sequence>
<proteinExistence type="predicted"/>
<keyword evidence="1" id="KW-0472">Membrane</keyword>
<keyword evidence="4" id="KW-1185">Reference proteome</keyword>
<feature type="transmembrane region" description="Helical" evidence="1">
    <location>
        <begin position="20"/>
        <end position="43"/>
    </location>
</feature>
<dbReference type="Pfam" id="PF07811">
    <property type="entry name" value="TadE"/>
    <property type="match status" value="1"/>
</dbReference>
<reference evidence="3 4" key="1">
    <citation type="submission" date="2019-12" db="EMBL/GenBank/DDBJ databases">
        <authorList>
            <person name="Kun Z."/>
        </authorList>
    </citation>
    <scope>NUCLEOTIDE SEQUENCE [LARGE SCALE GENOMIC DNA]</scope>
    <source>
        <strain evidence="3 4">YIM 123512</strain>
    </source>
</reference>
<dbReference type="EMBL" id="WUEK01000001">
    <property type="protein sequence ID" value="MXG88048.1"/>
    <property type="molecule type" value="Genomic_DNA"/>
</dbReference>
<evidence type="ECO:0000313" key="3">
    <source>
        <dbReference type="EMBL" id="MXG88048.1"/>
    </source>
</evidence>
<accession>A0A6L7ER38</accession>
<name>A0A6L7ER38_9ACTN</name>
<keyword evidence="1" id="KW-1133">Transmembrane helix</keyword>
<organism evidence="3 4">
    <name type="scientific">Nocardioides flavescens</name>
    <dbReference type="NCBI Taxonomy" id="2691959"/>
    <lineage>
        <taxon>Bacteria</taxon>
        <taxon>Bacillati</taxon>
        <taxon>Actinomycetota</taxon>
        <taxon>Actinomycetes</taxon>
        <taxon>Propionibacteriales</taxon>
        <taxon>Nocardioidaceae</taxon>
        <taxon>Nocardioides</taxon>
    </lineage>
</organism>
<evidence type="ECO:0000259" key="2">
    <source>
        <dbReference type="Pfam" id="PF07811"/>
    </source>
</evidence>